<name>A0AAW4L4H4_9BACT</name>
<keyword evidence="4" id="KW-1185">Reference proteome</keyword>
<proteinExistence type="predicted"/>
<evidence type="ECO:0000313" key="4">
    <source>
        <dbReference type="Proteomes" id="UP000811899"/>
    </source>
</evidence>
<dbReference type="Proteomes" id="UP000811899">
    <property type="component" value="Unassembled WGS sequence"/>
</dbReference>
<gene>
    <name evidence="3" type="ORF">KI809_10405</name>
</gene>
<feature type="signal peptide" evidence="2">
    <location>
        <begin position="1"/>
        <end position="23"/>
    </location>
</feature>
<dbReference type="RefSeq" id="WP_214171462.1">
    <property type="nucleotide sequence ID" value="NZ_JAHCVJ010000003.1"/>
</dbReference>
<feature type="transmembrane region" description="Helical" evidence="1">
    <location>
        <begin position="33"/>
        <end position="60"/>
    </location>
</feature>
<feature type="chain" id="PRO_5043374815" evidence="2">
    <location>
        <begin position="24"/>
        <end position="79"/>
    </location>
</feature>
<protein>
    <submittedName>
        <fullName evidence="3">Uncharacterized protein</fullName>
    </submittedName>
</protein>
<dbReference type="AlphaFoldDB" id="A0AAW4L4H4"/>
<keyword evidence="1" id="KW-1133">Transmembrane helix</keyword>
<evidence type="ECO:0000256" key="2">
    <source>
        <dbReference type="SAM" id="SignalP"/>
    </source>
</evidence>
<sequence>MKTTRLALTTVLMWLAMFGDAFAVSTTRVYSSGIFVLGFIALCALVVVVQLIPAIMMLWGMIKGTAENSKNAVKVSAKK</sequence>
<dbReference type="EMBL" id="JAHCVJ010000003">
    <property type="protein sequence ID" value="MBT0664710.1"/>
    <property type="molecule type" value="Genomic_DNA"/>
</dbReference>
<keyword evidence="2" id="KW-0732">Signal</keyword>
<evidence type="ECO:0000256" key="1">
    <source>
        <dbReference type="SAM" id="Phobius"/>
    </source>
</evidence>
<keyword evidence="1" id="KW-0812">Transmembrane</keyword>
<keyword evidence="1" id="KW-0472">Membrane</keyword>
<comment type="caution">
    <text evidence="3">The sequence shown here is derived from an EMBL/GenBank/DDBJ whole genome shotgun (WGS) entry which is preliminary data.</text>
</comment>
<organism evidence="3 4">
    <name type="scientific">Geoanaerobacter pelophilus</name>
    <dbReference type="NCBI Taxonomy" id="60036"/>
    <lineage>
        <taxon>Bacteria</taxon>
        <taxon>Pseudomonadati</taxon>
        <taxon>Thermodesulfobacteriota</taxon>
        <taxon>Desulfuromonadia</taxon>
        <taxon>Geobacterales</taxon>
        <taxon>Geobacteraceae</taxon>
        <taxon>Geoanaerobacter</taxon>
    </lineage>
</organism>
<accession>A0AAW4L4H4</accession>
<evidence type="ECO:0000313" key="3">
    <source>
        <dbReference type="EMBL" id="MBT0664710.1"/>
    </source>
</evidence>
<reference evidence="3 4" key="1">
    <citation type="submission" date="2021-05" db="EMBL/GenBank/DDBJ databases">
        <title>The draft genome of Geobacter pelophilus DSM 12255.</title>
        <authorList>
            <person name="Xu Z."/>
            <person name="Masuda Y."/>
            <person name="Itoh H."/>
            <person name="Senoo K."/>
        </authorList>
    </citation>
    <scope>NUCLEOTIDE SEQUENCE [LARGE SCALE GENOMIC DNA]</scope>
    <source>
        <strain evidence="3 4">DSM 12255</strain>
    </source>
</reference>